<dbReference type="Proteomes" id="UP000062519">
    <property type="component" value="Chromosome 1"/>
</dbReference>
<dbReference type="CDD" id="cd04056">
    <property type="entry name" value="Peptidases_S53"/>
    <property type="match status" value="1"/>
</dbReference>
<evidence type="ECO:0000256" key="4">
    <source>
        <dbReference type="ARBA" id="ARBA00022825"/>
    </source>
</evidence>
<evidence type="ECO:0000256" key="1">
    <source>
        <dbReference type="ARBA" id="ARBA00022670"/>
    </source>
</evidence>
<feature type="active site" description="Charge relay system" evidence="7">
    <location>
        <position position="327"/>
    </location>
</feature>
<keyword evidence="3 7" id="KW-0378">Hydrolase</keyword>
<accession>A0A1B4FD38</accession>
<dbReference type="PANTHER" id="PTHR14218:SF15">
    <property type="entry name" value="TRIPEPTIDYL-PEPTIDASE 1"/>
    <property type="match status" value="1"/>
</dbReference>
<keyword evidence="6" id="KW-0865">Zymogen</keyword>
<evidence type="ECO:0000256" key="3">
    <source>
        <dbReference type="ARBA" id="ARBA00022801"/>
    </source>
</evidence>
<dbReference type="RefSeq" id="WP_059597126.1">
    <property type="nucleotide sequence ID" value="NZ_CP013386.1"/>
</dbReference>
<feature type="signal peptide" evidence="8">
    <location>
        <begin position="1"/>
        <end position="38"/>
    </location>
</feature>
<dbReference type="InterPro" id="IPR015366">
    <property type="entry name" value="S53_propep"/>
</dbReference>
<reference evidence="10 11" key="1">
    <citation type="submission" date="2015-12" db="EMBL/GenBank/DDBJ databases">
        <title>Diversity of Burkholderia near neighbor genomes.</title>
        <authorList>
            <person name="Sahl J."/>
            <person name="Wagner D."/>
            <person name="Keim P."/>
        </authorList>
    </citation>
    <scope>NUCLEOTIDE SEQUENCE [LARGE SCALE GENOMIC DNA]</scope>
    <source>
        <strain evidence="10 11">BDU6</strain>
    </source>
</reference>
<dbReference type="InterPro" id="IPR050819">
    <property type="entry name" value="Tripeptidyl-peptidase_I"/>
</dbReference>
<feature type="active site" description="Charge relay system" evidence="7">
    <location>
        <position position="323"/>
    </location>
</feature>
<dbReference type="PROSITE" id="PS00138">
    <property type="entry name" value="SUBTILASE_SER"/>
    <property type="match status" value="1"/>
</dbReference>
<feature type="binding site" evidence="7">
    <location>
        <position position="590"/>
    </location>
    <ligand>
        <name>Ca(2+)</name>
        <dbReference type="ChEBI" id="CHEBI:29108"/>
    </ligand>
</feature>
<dbReference type="InterPro" id="IPR030400">
    <property type="entry name" value="Sedolisin_dom"/>
</dbReference>
<evidence type="ECO:0000259" key="9">
    <source>
        <dbReference type="PROSITE" id="PS51695"/>
    </source>
</evidence>
<evidence type="ECO:0000256" key="5">
    <source>
        <dbReference type="ARBA" id="ARBA00022837"/>
    </source>
</evidence>
<protein>
    <submittedName>
        <fullName evidence="10">Peptidase S53</fullName>
    </submittedName>
</protein>
<keyword evidence="2 7" id="KW-0479">Metal-binding</keyword>
<organism evidence="10 11">
    <name type="scientific">Burkholderia mayonis</name>
    <dbReference type="NCBI Taxonomy" id="1385591"/>
    <lineage>
        <taxon>Bacteria</taxon>
        <taxon>Pseudomonadati</taxon>
        <taxon>Pseudomonadota</taxon>
        <taxon>Betaproteobacteria</taxon>
        <taxon>Burkholderiales</taxon>
        <taxon>Burkholderiaceae</taxon>
        <taxon>Burkholderia</taxon>
        <taxon>pseudomallei group</taxon>
    </lineage>
</organism>
<dbReference type="InterPro" id="IPR023828">
    <property type="entry name" value="Peptidase_S8_Ser-AS"/>
</dbReference>
<dbReference type="Pfam" id="PF00082">
    <property type="entry name" value="Peptidase_S8"/>
    <property type="match status" value="1"/>
</dbReference>
<dbReference type="EMBL" id="CP013386">
    <property type="protein sequence ID" value="AOJ01598.1"/>
    <property type="molecule type" value="Genomic_DNA"/>
</dbReference>
<name>A0A1B4FD38_9BURK</name>
<dbReference type="PROSITE" id="PS51695">
    <property type="entry name" value="SEDOLISIN"/>
    <property type="match status" value="1"/>
</dbReference>
<dbReference type="PANTHER" id="PTHR14218">
    <property type="entry name" value="PROTEASE S8 TRIPEPTIDYL PEPTIDASE I CLN2"/>
    <property type="match status" value="1"/>
</dbReference>
<keyword evidence="8" id="KW-0732">Signal</keyword>
<dbReference type="GO" id="GO:0008240">
    <property type="term" value="F:tripeptidyl-peptidase activity"/>
    <property type="evidence" value="ECO:0007669"/>
    <property type="project" value="TreeGrafter"/>
</dbReference>
<comment type="cofactor">
    <cofactor evidence="7">
        <name>Ca(2+)</name>
        <dbReference type="ChEBI" id="CHEBI:29108"/>
    </cofactor>
    <text evidence="7">Binds 1 Ca(2+) ion per subunit.</text>
</comment>
<feature type="binding site" evidence="7">
    <location>
        <position position="609"/>
    </location>
    <ligand>
        <name>Ca(2+)</name>
        <dbReference type="ChEBI" id="CHEBI:29108"/>
    </ligand>
</feature>
<dbReference type="GO" id="GO:0046872">
    <property type="term" value="F:metal ion binding"/>
    <property type="evidence" value="ECO:0007669"/>
    <property type="project" value="UniProtKB-UniRule"/>
</dbReference>
<dbReference type="SUPFAM" id="SSF54897">
    <property type="entry name" value="Protease propeptides/inhibitors"/>
    <property type="match status" value="1"/>
</dbReference>
<dbReference type="InterPro" id="IPR036852">
    <property type="entry name" value="Peptidase_S8/S53_dom_sf"/>
</dbReference>
<evidence type="ECO:0000256" key="7">
    <source>
        <dbReference type="PROSITE-ProRule" id="PRU01032"/>
    </source>
</evidence>
<feature type="domain" description="Peptidase S53" evidence="9">
    <location>
        <begin position="251"/>
        <end position="629"/>
    </location>
</feature>
<evidence type="ECO:0000313" key="11">
    <source>
        <dbReference type="Proteomes" id="UP000062519"/>
    </source>
</evidence>
<proteinExistence type="predicted"/>
<dbReference type="GO" id="GO:0004252">
    <property type="term" value="F:serine-type endopeptidase activity"/>
    <property type="evidence" value="ECO:0007669"/>
    <property type="project" value="UniProtKB-UniRule"/>
</dbReference>
<keyword evidence="1 7" id="KW-0645">Protease</keyword>
<feature type="chain" id="PRO_5015315319" evidence="8">
    <location>
        <begin position="39"/>
        <end position="634"/>
    </location>
</feature>
<dbReference type="Pfam" id="PF09286">
    <property type="entry name" value="Pro-kuma_activ"/>
    <property type="match status" value="1"/>
</dbReference>
<evidence type="ECO:0000256" key="8">
    <source>
        <dbReference type="SAM" id="SignalP"/>
    </source>
</evidence>
<dbReference type="Gene3D" id="3.40.50.200">
    <property type="entry name" value="Peptidase S8/S53 domain"/>
    <property type="match status" value="1"/>
</dbReference>
<keyword evidence="5 7" id="KW-0106">Calcium</keyword>
<evidence type="ECO:0000256" key="6">
    <source>
        <dbReference type="ARBA" id="ARBA00023145"/>
    </source>
</evidence>
<sequence length="634" mass="65732">MRNDEMTSRRWANPRASQSKHAIYAATFLAATTLTAHAAASAWVDTQTRAYPAFPQQALAASQAFAATSAAGKAIDTAPGQPVRVVVSLNLNDEAKLDRFLRDLHTPSSAAYGKHLTPAEFAAQYAPTQRQVALVEAHLRKSGFRDIQVSPNRLLISATGTAEAVRTAFNTRLKSFTLEGRRVYANQDAAQVPAELGGIVGAVLGLDSATLAHTYNRQAAVTGAVGGAKASLAARASEATAAASGTPVLTGHDPLEFSRIYRAGSTPTASQTTVGVIMAGDARPVVRDLDAFTAKAGLARVAATVTRTGPPGSDYSDNAGLSEWDMDSQAIVGAAGGEVKGLVFYAAPSMLLTDITEAYNRAVVDNVAKVINVSLGVCEAGARSSGTQAADDRIFKSAVAQGQTFVVAAGDAGAYECSVSRISGGQGVPARSDYSVSEPATSPYVVAVGGTTLSTDKSTGAYAGEVAWNEGLQPIGVYDPYGSYDGTQRLWATGGGYSKNEAVPAWQRGVLGTSSKTRAVPDVAFDADGRSGAHVYVNGETEQWGGTSLAAPIFAGIWARMQSDNGNRLGFPLASLYRYVPSNGALVHDVKSGNNGSGGYGYKAGAGWDPVTGFGSFDIGNLSAFVKKTADFAR</sequence>
<dbReference type="SMART" id="SM00944">
    <property type="entry name" value="Pro-kuma_activ"/>
    <property type="match status" value="1"/>
</dbReference>
<dbReference type="CDD" id="cd11377">
    <property type="entry name" value="Pro-peptidase_S53"/>
    <property type="match status" value="1"/>
</dbReference>
<gene>
    <name evidence="10" type="ORF">WS70_06955</name>
</gene>
<keyword evidence="11" id="KW-1185">Reference proteome</keyword>
<feature type="binding site" evidence="7">
    <location>
        <position position="607"/>
    </location>
    <ligand>
        <name>Ca(2+)</name>
        <dbReference type="ChEBI" id="CHEBI:29108"/>
    </ligand>
</feature>
<dbReference type="AlphaFoldDB" id="A0A1B4FD38"/>
<dbReference type="GO" id="GO:0006508">
    <property type="term" value="P:proteolysis"/>
    <property type="evidence" value="ECO:0007669"/>
    <property type="project" value="UniProtKB-KW"/>
</dbReference>
<dbReference type="SUPFAM" id="SSF52743">
    <property type="entry name" value="Subtilisin-like"/>
    <property type="match status" value="1"/>
</dbReference>
<evidence type="ECO:0000256" key="2">
    <source>
        <dbReference type="ARBA" id="ARBA00022723"/>
    </source>
</evidence>
<feature type="binding site" evidence="7">
    <location>
        <position position="589"/>
    </location>
    <ligand>
        <name>Ca(2+)</name>
        <dbReference type="ChEBI" id="CHEBI:29108"/>
    </ligand>
</feature>
<keyword evidence="4 7" id="KW-0720">Serine protease</keyword>
<dbReference type="InterPro" id="IPR000209">
    <property type="entry name" value="Peptidase_S8/S53_dom"/>
</dbReference>
<evidence type="ECO:0000313" key="10">
    <source>
        <dbReference type="EMBL" id="AOJ01598.1"/>
    </source>
</evidence>
<dbReference type="KEGG" id="buu:WS70_06955"/>
<feature type="active site" description="Charge relay system" evidence="7">
    <location>
        <position position="548"/>
    </location>
</feature>